<evidence type="ECO:0000256" key="1">
    <source>
        <dbReference type="ARBA" id="ARBA00022490"/>
    </source>
</evidence>
<dbReference type="Proteomes" id="UP000223913">
    <property type="component" value="Unassembled WGS sequence"/>
</dbReference>
<sequence>MTFQGEKPHVRIGTIGQGEQGKTTLTRAIIDYLVGRGLAKHKDPAEKVELKDCGDHSFSPQFEYETENRRYTQIDFPGGDDPYIKSLVTGSIKIDGAVLVVSAVEGIRSETIPHLVLARQGGVSKLVVFINKTDLVDNSDLIDLVETEIRKVLNQYQFDGEQTPVIRGSALSALKGEAQDINAIAALMEAVDQHIPTPVKAIDKPFLLPVEDVYVIAGRGTVATGRIERGVIKTGDPVEIVGMTQEEEKSLTATVTGVDKFRRIQERGEAGDHVGLLLSGVDREAIKPGMVICAPGSVSAKQRFIGDVYMQTREEEGLDNPFLDGYKPQFKFRTSTLSGKITLPEGVDRVHPGDTICFEVILEQPIAMEVGLHFIILENNHPIGAGRVTQVLD</sequence>
<dbReference type="Pfam" id="PF00009">
    <property type="entry name" value="GTP_EFTU"/>
    <property type="match status" value="1"/>
</dbReference>
<dbReference type="InterPro" id="IPR009001">
    <property type="entry name" value="Transl_elong_EF1A/Init_IF2_C"/>
</dbReference>
<dbReference type="InterPro" id="IPR027417">
    <property type="entry name" value="P-loop_NTPase"/>
</dbReference>
<dbReference type="GO" id="GO:0003924">
    <property type="term" value="F:GTPase activity"/>
    <property type="evidence" value="ECO:0007669"/>
    <property type="project" value="InterPro"/>
</dbReference>
<dbReference type="EMBL" id="PDUD01000001">
    <property type="protein sequence ID" value="PHN08425.1"/>
    <property type="molecule type" value="Genomic_DNA"/>
</dbReference>
<dbReference type="Pfam" id="PF03144">
    <property type="entry name" value="GTP_EFTU_D2"/>
    <property type="match status" value="1"/>
</dbReference>
<dbReference type="FunFam" id="2.40.30.10:FF:000001">
    <property type="entry name" value="Elongation factor Tu"/>
    <property type="match status" value="1"/>
</dbReference>
<comment type="caution">
    <text evidence="9">The sequence shown here is derived from an EMBL/GenBank/DDBJ whole genome shotgun (WGS) entry which is preliminary data.</text>
</comment>
<dbReference type="Gene3D" id="2.40.30.10">
    <property type="entry name" value="Translation factors"/>
    <property type="match status" value="2"/>
</dbReference>
<dbReference type="SUPFAM" id="SSF50465">
    <property type="entry name" value="EF-Tu/eEF-1alpha/eIF2-gamma C-terminal domain"/>
    <property type="match status" value="1"/>
</dbReference>
<dbReference type="InterPro" id="IPR009000">
    <property type="entry name" value="Transl_B-barrel_sf"/>
</dbReference>
<dbReference type="AlphaFoldDB" id="A0A2D0NIU4"/>
<dbReference type="PANTHER" id="PTHR43721">
    <property type="entry name" value="ELONGATION FACTOR TU-RELATED"/>
    <property type="match status" value="1"/>
</dbReference>
<name>A0A2D0NIU4_FLAN2</name>
<dbReference type="InterPro" id="IPR004160">
    <property type="entry name" value="Transl_elong_EFTu/EF1A_C"/>
</dbReference>
<dbReference type="InterPro" id="IPR050055">
    <property type="entry name" value="EF-Tu_GTPase"/>
</dbReference>
<gene>
    <name evidence="9" type="primary">tuf</name>
    <name evidence="9" type="ORF">CRP01_00495</name>
</gene>
<dbReference type="OrthoDB" id="9804504at2"/>
<reference evidence="9 10" key="1">
    <citation type="submission" date="2017-10" db="EMBL/GenBank/DDBJ databases">
        <title>The draft genome sequence of Lewinella nigricans NBRC 102662.</title>
        <authorList>
            <person name="Wang K."/>
        </authorList>
    </citation>
    <scope>NUCLEOTIDE SEQUENCE [LARGE SCALE GENOMIC DNA]</scope>
    <source>
        <strain evidence="9 10">NBRC 102662</strain>
    </source>
</reference>
<evidence type="ECO:0000313" key="10">
    <source>
        <dbReference type="Proteomes" id="UP000223913"/>
    </source>
</evidence>
<dbReference type="Pfam" id="PF03143">
    <property type="entry name" value="GTP_EFTU_D3"/>
    <property type="match status" value="1"/>
</dbReference>
<keyword evidence="10" id="KW-1185">Reference proteome</keyword>
<keyword evidence="5" id="KW-0648">Protein biosynthesis</keyword>
<dbReference type="PROSITE" id="PS51722">
    <property type="entry name" value="G_TR_2"/>
    <property type="match status" value="1"/>
</dbReference>
<evidence type="ECO:0000256" key="3">
    <source>
        <dbReference type="ARBA" id="ARBA00022768"/>
    </source>
</evidence>
<dbReference type="Gene3D" id="3.40.50.300">
    <property type="entry name" value="P-loop containing nucleotide triphosphate hydrolases"/>
    <property type="match status" value="1"/>
</dbReference>
<accession>A0A2D0NIU4</accession>
<keyword evidence="2" id="KW-0547">Nucleotide-binding</keyword>
<dbReference type="GO" id="GO:0003746">
    <property type="term" value="F:translation elongation factor activity"/>
    <property type="evidence" value="ECO:0007669"/>
    <property type="project" value="UniProtKB-KW"/>
</dbReference>
<evidence type="ECO:0000256" key="7">
    <source>
        <dbReference type="ARBA" id="ARBA00029554"/>
    </source>
</evidence>
<keyword evidence="1" id="KW-0963">Cytoplasm</keyword>
<dbReference type="InterPro" id="IPR000795">
    <property type="entry name" value="T_Tr_GTP-bd_dom"/>
</dbReference>
<dbReference type="PANTHER" id="PTHR43721:SF22">
    <property type="entry name" value="ELONGATION FACTOR TU, MITOCHONDRIAL"/>
    <property type="match status" value="1"/>
</dbReference>
<evidence type="ECO:0000256" key="2">
    <source>
        <dbReference type="ARBA" id="ARBA00022741"/>
    </source>
</evidence>
<evidence type="ECO:0000313" key="9">
    <source>
        <dbReference type="EMBL" id="PHN08425.1"/>
    </source>
</evidence>
<feature type="domain" description="Tr-type G" evidence="8">
    <location>
        <begin position="7"/>
        <end position="199"/>
    </location>
</feature>
<protein>
    <recommendedName>
        <fullName evidence="7">Elongation factor Tu</fullName>
    </recommendedName>
</protein>
<proteinExistence type="predicted"/>
<dbReference type="RefSeq" id="WP_099148017.1">
    <property type="nucleotide sequence ID" value="NZ_PDUD01000001.1"/>
</dbReference>
<dbReference type="CDD" id="cd03697">
    <property type="entry name" value="EFTU_II"/>
    <property type="match status" value="1"/>
</dbReference>
<keyword evidence="4 9" id="KW-0378">Hydrolase</keyword>
<evidence type="ECO:0000259" key="8">
    <source>
        <dbReference type="PROSITE" id="PS51722"/>
    </source>
</evidence>
<evidence type="ECO:0000256" key="6">
    <source>
        <dbReference type="ARBA" id="ARBA00023134"/>
    </source>
</evidence>
<dbReference type="SUPFAM" id="SSF50447">
    <property type="entry name" value="Translation proteins"/>
    <property type="match status" value="1"/>
</dbReference>
<dbReference type="InterPro" id="IPR033720">
    <property type="entry name" value="EFTU_2"/>
</dbReference>
<organism evidence="9 10">
    <name type="scientific">Flavilitoribacter nigricans (strain ATCC 23147 / DSM 23189 / NBRC 102662 / NCIMB 1420 / SS-2)</name>
    <name type="common">Lewinella nigricans</name>
    <dbReference type="NCBI Taxonomy" id="1122177"/>
    <lineage>
        <taxon>Bacteria</taxon>
        <taxon>Pseudomonadati</taxon>
        <taxon>Bacteroidota</taxon>
        <taxon>Saprospiria</taxon>
        <taxon>Saprospirales</taxon>
        <taxon>Lewinellaceae</taxon>
        <taxon>Flavilitoribacter</taxon>
    </lineage>
</organism>
<evidence type="ECO:0000256" key="5">
    <source>
        <dbReference type="ARBA" id="ARBA00022917"/>
    </source>
</evidence>
<dbReference type="PRINTS" id="PR00315">
    <property type="entry name" value="ELONGATNFCT"/>
</dbReference>
<keyword evidence="3 9" id="KW-0251">Elongation factor</keyword>
<dbReference type="GO" id="GO:0005525">
    <property type="term" value="F:GTP binding"/>
    <property type="evidence" value="ECO:0007669"/>
    <property type="project" value="UniProtKB-KW"/>
</dbReference>
<dbReference type="InterPro" id="IPR004161">
    <property type="entry name" value="EFTu-like_2"/>
</dbReference>
<evidence type="ECO:0000256" key="4">
    <source>
        <dbReference type="ARBA" id="ARBA00022801"/>
    </source>
</evidence>
<dbReference type="SUPFAM" id="SSF52540">
    <property type="entry name" value="P-loop containing nucleoside triphosphate hydrolases"/>
    <property type="match status" value="1"/>
</dbReference>
<keyword evidence="6" id="KW-0342">GTP-binding</keyword>